<dbReference type="Proteomes" id="UP000003120">
    <property type="component" value="Unassembled WGS sequence"/>
</dbReference>
<dbReference type="SUPFAM" id="SSF53098">
    <property type="entry name" value="Ribonuclease H-like"/>
    <property type="match status" value="1"/>
</dbReference>
<evidence type="ECO:0000313" key="3">
    <source>
        <dbReference type="Proteomes" id="UP000003120"/>
    </source>
</evidence>
<reference evidence="2 3" key="1">
    <citation type="submission" date="2012-07" db="EMBL/GenBank/DDBJ databases">
        <authorList>
            <person name="Durkin A.S."/>
            <person name="McCorrison J."/>
            <person name="Torralba M."/>
            <person name="Gillis M."/>
            <person name="Methe B."/>
            <person name="Sutton G."/>
            <person name="Nelson K.E."/>
        </authorList>
    </citation>
    <scope>NUCLEOTIDE SEQUENCE [LARGE SCALE GENOMIC DNA]</scope>
    <source>
        <strain evidence="2 3">Fnf 1007</strain>
    </source>
</reference>
<dbReference type="GO" id="GO:0003677">
    <property type="term" value="F:DNA binding"/>
    <property type="evidence" value="ECO:0007669"/>
    <property type="project" value="InterPro"/>
</dbReference>
<accession>A0AAN3VXD0</accession>
<dbReference type="GO" id="GO:0015074">
    <property type="term" value="P:DNA integration"/>
    <property type="evidence" value="ECO:0007669"/>
    <property type="project" value="InterPro"/>
</dbReference>
<dbReference type="Pfam" id="PF09299">
    <property type="entry name" value="Mu-transpos_C"/>
    <property type="match status" value="1"/>
</dbReference>
<dbReference type="EMBL" id="ALKK01000011">
    <property type="protein sequence ID" value="EJU18807.1"/>
    <property type="molecule type" value="Genomic_DNA"/>
</dbReference>
<dbReference type="Gene3D" id="2.30.30.130">
    <property type="entry name" value="Transposase, Mu, C-terminal"/>
    <property type="match status" value="1"/>
</dbReference>
<comment type="caution">
    <text evidence="2">The sequence shown here is derived from an EMBL/GenBank/DDBJ whole genome shotgun (WGS) entry which is preliminary data.</text>
</comment>
<dbReference type="InterPro" id="IPR015378">
    <property type="entry name" value="Transposase-like_Mu_C"/>
</dbReference>
<proteinExistence type="predicted"/>
<dbReference type="InterPro" id="IPR012337">
    <property type="entry name" value="RNaseH-like_sf"/>
</dbReference>
<dbReference type="PROSITE" id="PS50994">
    <property type="entry name" value="INTEGRASE"/>
    <property type="match status" value="1"/>
</dbReference>
<evidence type="ECO:0000313" key="2">
    <source>
        <dbReference type="EMBL" id="EJU18807.1"/>
    </source>
</evidence>
<dbReference type="GO" id="GO:0004803">
    <property type="term" value="F:transposase activity"/>
    <property type="evidence" value="ECO:0007669"/>
    <property type="project" value="InterPro"/>
</dbReference>
<dbReference type="InterPro" id="IPR001584">
    <property type="entry name" value="Integrase_cat-core"/>
</dbReference>
<protein>
    <submittedName>
        <fullName evidence="2">Mu transposase, C-terminal domain protein</fullName>
    </submittedName>
</protein>
<dbReference type="Pfam" id="PF02914">
    <property type="entry name" value="DDE_2"/>
    <property type="match status" value="1"/>
</dbReference>
<sequence>MDKFYTTQEVERLLGKSRMTVARLAKKENWQIQKVKDNGTIKNVYLKADVDAYLAPVTLEDTSKTRTVALPEYRQIDELPTWNQQIAWSRYCLCIALEKAYEEELGQKAFIIEKFVENAKEAFPEYMEHINKLSVKTLQRWYGIYRKNKENPLALATGYGKSRGLRKMTPEIADMAKALYLTKNKLSMKEVCVRIREQYGIEAVSYAIIRNYLKKDISSLTKDYGRMNDKEFKDTHIPYILRDYSLLKPNDIWVSDGHDVEFQCYHPFRKNKDGSRYYASPKWILWMDVKSRLIVGWTLSWEEDTESIAMALKNGIQKWGRPKAIYTDNGRAYKGGILKGTDETDGIYTSLGITKEKQRHANPYNAQAKNIERMFVDFKKSFATRFLTYKGGNIIERPDTVRKIAKNKDLQNMIFEQEDIEALIAGFVDYKNETYYVLRGEGHRGHGMNGRYPLQVMEEELPENQRFMIPEERLRILFLYEDVRTIGQNGITFLENIYEHEKLYLHLKEKVRVKYDPNDLKYMYVYLMTGEFLCKATLLSHDGWETIHQYKTIARKKRKVTKLVREEMELKSELSNVKAIQYIEETAERVEIIENLKKIPEKKKEKSIKVGGFEIPID</sequence>
<dbReference type="InterPro" id="IPR009004">
    <property type="entry name" value="Transposase_Mu_C"/>
</dbReference>
<dbReference type="GeneID" id="75075209"/>
<dbReference type="InterPro" id="IPR004189">
    <property type="entry name" value="Phage_Mu_transposase"/>
</dbReference>
<evidence type="ECO:0000259" key="1">
    <source>
        <dbReference type="PROSITE" id="PS50994"/>
    </source>
</evidence>
<dbReference type="Gene3D" id="3.30.420.10">
    <property type="entry name" value="Ribonuclease H-like superfamily/Ribonuclease H"/>
    <property type="match status" value="1"/>
</dbReference>
<dbReference type="GO" id="GO:0006313">
    <property type="term" value="P:DNA transposition"/>
    <property type="evidence" value="ECO:0007669"/>
    <property type="project" value="InterPro"/>
</dbReference>
<organism evidence="2 3">
    <name type="scientific">Fusobacterium necrophorum subsp. funduliforme Fnf 1007</name>
    <dbReference type="NCBI Taxonomy" id="1161424"/>
    <lineage>
        <taxon>Bacteria</taxon>
        <taxon>Fusobacteriati</taxon>
        <taxon>Fusobacteriota</taxon>
        <taxon>Fusobacteriia</taxon>
        <taxon>Fusobacteriales</taxon>
        <taxon>Fusobacteriaceae</taxon>
        <taxon>Fusobacterium</taxon>
    </lineage>
</organism>
<dbReference type="SUPFAM" id="SSF50610">
    <property type="entry name" value="mu transposase, C-terminal domain"/>
    <property type="match status" value="1"/>
</dbReference>
<feature type="domain" description="Integrase catalytic" evidence="1">
    <location>
        <begin position="245"/>
        <end position="461"/>
    </location>
</feature>
<dbReference type="RefSeq" id="WP_005960419.1">
    <property type="nucleotide sequence ID" value="NZ_ALKK01000011.1"/>
</dbReference>
<name>A0AAN3VXD0_9FUSO</name>
<gene>
    <name evidence="2" type="ORF">HMPREF1127_1105</name>
</gene>
<dbReference type="AlphaFoldDB" id="A0AAN3VXD0"/>
<dbReference type="InterPro" id="IPR036397">
    <property type="entry name" value="RNaseH_sf"/>
</dbReference>